<gene>
    <name evidence="6" type="ORF">KFK09_021210</name>
</gene>
<dbReference type="PANTHER" id="PTHR23407:SF1">
    <property type="entry name" value="5-FORMYLTETRAHYDROFOLATE CYCLO-LIGASE"/>
    <property type="match status" value="1"/>
</dbReference>
<evidence type="ECO:0000256" key="3">
    <source>
        <dbReference type="ARBA" id="ARBA00022840"/>
    </source>
</evidence>
<dbReference type="GO" id="GO:0030272">
    <property type="term" value="F:5-formyltetrahydrofolate cyclo-ligase activity"/>
    <property type="evidence" value="ECO:0007669"/>
    <property type="project" value="UniProtKB-EC"/>
</dbReference>
<keyword evidence="2" id="KW-0547">Nucleotide-binding</keyword>
<dbReference type="SUPFAM" id="SSF100950">
    <property type="entry name" value="NagB/RpiA/CoA transferase-like"/>
    <property type="match status" value="1"/>
</dbReference>
<keyword evidence="7" id="KW-1185">Reference proteome</keyword>
<dbReference type="Proteomes" id="UP000829196">
    <property type="component" value="Unassembled WGS sequence"/>
</dbReference>
<evidence type="ECO:0000256" key="5">
    <source>
        <dbReference type="ARBA" id="ARBA00038966"/>
    </source>
</evidence>
<evidence type="ECO:0000313" key="6">
    <source>
        <dbReference type="EMBL" id="KAI0497969.1"/>
    </source>
</evidence>
<dbReference type="SMR" id="A0A8T3ANL9"/>
<dbReference type="AlphaFoldDB" id="A0A8T3ANL9"/>
<evidence type="ECO:0000256" key="1">
    <source>
        <dbReference type="ARBA" id="ARBA00010638"/>
    </source>
</evidence>
<sequence>MINHQVLLASHVRIFSSSCILSGALNPTAAMSTSGAVVHPSVAEQKHALRSRIKKELRSLPADQRSKEDTEIQNFVLNSPWFKSAKRLCAYISCDALREVDTTRILSEILKNKTPCVLDHSDHHTQLRKKLYVPRVEDKNSNMRMLHISTTEDLIASSMNIFEPSPTDASGNLREDAMLASEPVDIFLLPGVAFDRQGHRLGRGGGYYDVLLKNYKELAKEQKWKQPLLIALAYSLQIIDEKEIPVTDNDVSVDALVSPSGLIPITPASFKDL</sequence>
<dbReference type="EMBL" id="JAGYWB010000015">
    <property type="protein sequence ID" value="KAI0497969.1"/>
    <property type="molecule type" value="Genomic_DNA"/>
</dbReference>
<dbReference type="PANTHER" id="PTHR23407">
    <property type="entry name" value="ATPASE INHIBITOR/5-FORMYLTETRAHYDROFOLATE CYCLO-LIGASE"/>
    <property type="match status" value="1"/>
</dbReference>
<evidence type="ECO:0000313" key="7">
    <source>
        <dbReference type="Proteomes" id="UP000829196"/>
    </source>
</evidence>
<dbReference type="InterPro" id="IPR037171">
    <property type="entry name" value="NagB/RpiA_transferase-like"/>
</dbReference>
<dbReference type="GO" id="GO:0005739">
    <property type="term" value="C:mitochondrion"/>
    <property type="evidence" value="ECO:0007669"/>
    <property type="project" value="TreeGrafter"/>
</dbReference>
<proteinExistence type="inferred from homology"/>
<comment type="caution">
    <text evidence="6">The sequence shown here is derived from an EMBL/GenBank/DDBJ whole genome shotgun (WGS) entry which is preliminary data.</text>
</comment>
<keyword evidence="3" id="KW-0067">ATP-binding</keyword>
<comment type="catalytic activity">
    <reaction evidence="4">
        <text>(6S)-5-formyl-5,6,7,8-tetrahydrofolate + ATP = (6R)-5,10-methenyltetrahydrofolate + ADP + phosphate</text>
        <dbReference type="Rhea" id="RHEA:10488"/>
        <dbReference type="ChEBI" id="CHEBI:30616"/>
        <dbReference type="ChEBI" id="CHEBI:43474"/>
        <dbReference type="ChEBI" id="CHEBI:57455"/>
        <dbReference type="ChEBI" id="CHEBI:57457"/>
        <dbReference type="ChEBI" id="CHEBI:456216"/>
        <dbReference type="EC" id="6.3.3.2"/>
    </reaction>
</comment>
<evidence type="ECO:0000256" key="4">
    <source>
        <dbReference type="ARBA" id="ARBA00036539"/>
    </source>
</evidence>
<dbReference type="Pfam" id="PF01812">
    <property type="entry name" value="5-FTHF_cyc-lig"/>
    <property type="match status" value="1"/>
</dbReference>
<dbReference type="InterPro" id="IPR024185">
    <property type="entry name" value="FTHF_cligase-like_sf"/>
</dbReference>
<evidence type="ECO:0000256" key="2">
    <source>
        <dbReference type="ARBA" id="ARBA00022741"/>
    </source>
</evidence>
<reference evidence="6" key="1">
    <citation type="journal article" date="2022" name="Front. Genet.">
        <title>Chromosome-Scale Assembly of the Dendrobium nobile Genome Provides Insights Into the Molecular Mechanism of the Biosynthesis of the Medicinal Active Ingredient of Dendrobium.</title>
        <authorList>
            <person name="Xu Q."/>
            <person name="Niu S.-C."/>
            <person name="Li K.-L."/>
            <person name="Zheng P.-J."/>
            <person name="Zhang X.-J."/>
            <person name="Jia Y."/>
            <person name="Liu Y."/>
            <person name="Niu Y.-X."/>
            <person name="Yu L.-H."/>
            <person name="Chen D.-F."/>
            <person name="Zhang G.-Q."/>
        </authorList>
    </citation>
    <scope>NUCLEOTIDE SEQUENCE</scope>
    <source>
        <tissue evidence="6">Leaf</tissue>
    </source>
</reference>
<dbReference type="EC" id="6.3.3.2" evidence="5"/>
<organism evidence="6 7">
    <name type="scientific">Dendrobium nobile</name>
    <name type="common">Orchid</name>
    <dbReference type="NCBI Taxonomy" id="94219"/>
    <lineage>
        <taxon>Eukaryota</taxon>
        <taxon>Viridiplantae</taxon>
        <taxon>Streptophyta</taxon>
        <taxon>Embryophyta</taxon>
        <taxon>Tracheophyta</taxon>
        <taxon>Spermatophyta</taxon>
        <taxon>Magnoliopsida</taxon>
        <taxon>Liliopsida</taxon>
        <taxon>Asparagales</taxon>
        <taxon>Orchidaceae</taxon>
        <taxon>Epidendroideae</taxon>
        <taxon>Malaxideae</taxon>
        <taxon>Dendrobiinae</taxon>
        <taxon>Dendrobium</taxon>
    </lineage>
</organism>
<dbReference type="InterPro" id="IPR002698">
    <property type="entry name" value="FTHF_cligase"/>
</dbReference>
<accession>A0A8T3ANL9</accession>
<protein>
    <recommendedName>
        <fullName evidence="5">5-formyltetrahydrofolate cyclo-ligase</fullName>
        <ecNumber evidence="5">6.3.3.2</ecNumber>
    </recommendedName>
</protein>
<dbReference type="OrthoDB" id="2015992at2759"/>
<dbReference type="GO" id="GO:0009396">
    <property type="term" value="P:folic acid-containing compound biosynthetic process"/>
    <property type="evidence" value="ECO:0007669"/>
    <property type="project" value="TreeGrafter"/>
</dbReference>
<comment type="similarity">
    <text evidence="1">Belongs to the 5-formyltetrahydrofolate cyclo-ligase family.</text>
</comment>
<dbReference type="GO" id="GO:0035999">
    <property type="term" value="P:tetrahydrofolate interconversion"/>
    <property type="evidence" value="ECO:0007669"/>
    <property type="project" value="TreeGrafter"/>
</dbReference>
<dbReference type="FunFam" id="3.40.50.10420:FF:000003">
    <property type="entry name" value="5-formyltetrahydrofolate cyclo-ligase"/>
    <property type="match status" value="1"/>
</dbReference>
<name>A0A8T3ANL9_DENNO</name>
<dbReference type="Gene3D" id="3.40.50.10420">
    <property type="entry name" value="NagB/RpiA/CoA transferase-like"/>
    <property type="match status" value="1"/>
</dbReference>
<dbReference type="GO" id="GO:0005524">
    <property type="term" value="F:ATP binding"/>
    <property type="evidence" value="ECO:0007669"/>
    <property type="project" value="UniProtKB-KW"/>
</dbReference>